<dbReference type="PANTHER" id="PTHR39087">
    <property type="entry name" value="UPF0104 MEMBRANE PROTEIN MJ1595"/>
    <property type="match status" value="1"/>
</dbReference>
<dbReference type="GO" id="GO:0006629">
    <property type="term" value="P:lipid metabolic process"/>
    <property type="evidence" value="ECO:0007669"/>
    <property type="project" value="UniProtKB-KW"/>
</dbReference>
<evidence type="ECO:0000256" key="3">
    <source>
        <dbReference type="ARBA" id="ARBA00022692"/>
    </source>
</evidence>
<gene>
    <name evidence="6 7" type="primary">mprF</name>
    <name evidence="7" type="ORF">EXIGUO9Y_10035</name>
</gene>
<keyword evidence="2" id="KW-1003">Cell membrane</keyword>
<dbReference type="GO" id="GO:0046677">
    <property type="term" value="P:response to antibiotic"/>
    <property type="evidence" value="ECO:0007669"/>
    <property type="project" value="UniProtKB-KW"/>
</dbReference>
<accession>A0A653I258</accession>
<feature type="transmembrane region" description="Helical" evidence="6">
    <location>
        <begin position="197"/>
        <end position="217"/>
    </location>
</feature>
<dbReference type="RefSeq" id="WP_159172331.1">
    <property type="nucleotide sequence ID" value="NZ_LR732308.1"/>
</dbReference>
<dbReference type="Proteomes" id="UP000439752">
    <property type="component" value="Unassembled WGS sequence"/>
</dbReference>
<evidence type="ECO:0000313" key="8">
    <source>
        <dbReference type="Proteomes" id="UP000439752"/>
    </source>
</evidence>
<reference evidence="7 8" key="1">
    <citation type="submission" date="2019-10" db="EMBL/GenBank/DDBJ databases">
        <authorList>
            <person name="Karimi E."/>
        </authorList>
    </citation>
    <scope>NUCLEOTIDE SEQUENCE [LARGE SCALE GENOMIC DNA]</scope>
    <source>
        <strain evidence="7">Exiguobacterium sp. 9Y</strain>
    </source>
</reference>
<protein>
    <recommendedName>
        <fullName evidence="6">Phosphatidylglycerol lysyltransferase</fullName>
        <ecNumber evidence="6">2.3.2.3</ecNumber>
    </recommendedName>
    <alternativeName>
        <fullName evidence="6">Lysylphosphatidylglycerol synthase</fullName>
    </alternativeName>
</protein>
<keyword evidence="5 6" id="KW-0472">Membrane</keyword>
<name>A0A653I258_9BACL</name>
<keyword evidence="6 7" id="KW-0808">Transferase</keyword>
<feature type="transmembrane region" description="Helical" evidence="6">
    <location>
        <begin position="7"/>
        <end position="25"/>
    </location>
</feature>
<dbReference type="GO" id="GO:0050071">
    <property type="term" value="F:phosphatidylglycerol lysyltransferase activity"/>
    <property type="evidence" value="ECO:0007669"/>
    <property type="project" value="UniProtKB-EC"/>
</dbReference>
<feature type="transmembrane region" description="Helical" evidence="6">
    <location>
        <begin position="244"/>
        <end position="265"/>
    </location>
</feature>
<feature type="transmembrane region" description="Helical" evidence="6">
    <location>
        <begin position="45"/>
        <end position="63"/>
    </location>
</feature>
<keyword evidence="8" id="KW-1185">Reference proteome</keyword>
<comment type="similarity">
    <text evidence="6">Belongs to the LPG synthase family.</text>
</comment>
<dbReference type="PANTHER" id="PTHR39087:SF2">
    <property type="entry name" value="UPF0104 MEMBRANE PROTEIN MJ1595"/>
    <property type="match status" value="1"/>
</dbReference>
<keyword evidence="4 6" id="KW-1133">Transmembrane helix</keyword>
<keyword evidence="6" id="KW-0443">Lipid metabolism</keyword>
<evidence type="ECO:0000256" key="4">
    <source>
        <dbReference type="ARBA" id="ARBA00022989"/>
    </source>
</evidence>
<dbReference type="GO" id="GO:0005886">
    <property type="term" value="C:plasma membrane"/>
    <property type="evidence" value="ECO:0007669"/>
    <property type="project" value="UniProtKB-SubCell"/>
</dbReference>
<keyword evidence="3 6" id="KW-0812">Transmembrane</keyword>
<feature type="transmembrane region" description="Helical" evidence="6">
    <location>
        <begin position="171"/>
        <end position="190"/>
    </location>
</feature>
<keyword evidence="6" id="KW-0046">Antibiotic resistance</keyword>
<comment type="function">
    <text evidence="6">Catalyzes the transfer of a lysyl group from L-lysyl-tRNA(Lys) to membrane-bound phosphatidylglycerol (PG), which produces lysylphosphatidylglycerol (LPG), a major component of the bacterial membrane with a positive net charge. LPG synthesis contributes to bacterial virulence as it is involved in the resistance mechanism against cationic antimicrobial peptides (CAMP) produces by the host's immune system (defensins, cathelicidins) and by the competing microorganisms.</text>
</comment>
<sequence>MASRAHVIRTTASVLLTLAVVFLLIRFVLELPVLYDYLRTLSRSYWTLLASLLYAGAFYVRAVAWRVADQRQAPLPIYLTSLYLGLAVNHLSPVKLGEGVRLLTARAIASPLKRTTAILVAQRSIDLVVLGLFVSLGLLATKTALPAGIAIALGVLALVVVRPFLRTMYALIGYGTLAWCLEAGAVYCLFLGVNAVLPFPLVLIAMSAGVLSGIAQFTPGGLGTYELAMGTVLQTAGVDHPYELALMTHTFKYAFAFIAPLYFLARHHRSVTLLFRQFKHQQKGGSS</sequence>
<dbReference type="InterPro" id="IPR022791">
    <property type="entry name" value="L-PG_synthase/AglD"/>
</dbReference>
<evidence type="ECO:0000256" key="6">
    <source>
        <dbReference type="RuleBase" id="RU363042"/>
    </source>
</evidence>
<evidence type="ECO:0000256" key="5">
    <source>
        <dbReference type="ARBA" id="ARBA00023136"/>
    </source>
</evidence>
<evidence type="ECO:0000256" key="2">
    <source>
        <dbReference type="ARBA" id="ARBA00022475"/>
    </source>
</evidence>
<organism evidence="7 8">
    <name type="scientific">Exiguobacterium oxidotolerans</name>
    <dbReference type="NCBI Taxonomy" id="223958"/>
    <lineage>
        <taxon>Bacteria</taxon>
        <taxon>Bacillati</taxon>
        <taxon>Bacillota</taxon>
        <taxon>Bacilli</taxon>
        <taxon>Bacillales</taxon>
        <taxon>Bacillales Family XII. Incertae Sedis</taxon>
        <taxon>Exiguobacterium</taxon>
    </lineage>
</organism>
<keyword evidence="7" id="KW-0012">Acyltransferase</keyword>
<comment type="catalytic activity">
    <reaction evidence="6">
        <text>L-lysyl-tRNA(Lys) + a 1,2-diacyl-sn-glycero-3-phospho-(1'-sn-glycerol) = a 1,2-diacyl-sn-glycero-3-phospho-1'-(3'-O-L-lysyl)-sn-glycerol + tRNA(Lys)</text>
        <dbReference type="Rhea" id="RHEA:10668"/>
        <dbReference type="Rhea" id="RHEA-COMP:9696"/>
        <dbReference type="Rhea" id="RHEA-COMP:9697"/>
        <dbReference type="ChEBI" id="CHEBI:64716"/>
        <dbReference type="ChEBI" id="CHEBI:75792"/>
        <dbReference type="ChEBI" id="CHEBI:78442"/>
        <dbReference type="ChEBI" id="CHEBI:78529"/>
        <dbReference type="EC" id="2.3.2.3"/>
    </reaction>
</comment>
<comment type="subcellular location">
    <subcellularLocation>
        <location evidence="1 6">Cell membrane</location>
        <topology evidence="1 6">Multi-pass membrane protein</topology>
    </subcellularLocation>
</comment>
<evidence type="ECO:0000313" key="7">
    <source>
        <dbReference type="EMBL" id="VWX32743.1"/>
    </source>
</evidence>
<proteinExistence type="inferred from homology"/>
<dbReference type="EC" id="2.3.2.3" evidence="6"/>
<dbReference type="AlphaFoldDB" id="A0A653I258"/>
<evidence type="ECO:0000256" key="1">
    <source>
        <dbReference type="ARBA" id="ARBA00004651"/>
    </source>
</evidence>
<dbReference type="Pfam" id="PF03706">
    <property type="entry name" value="LPG_synthase_TM"/>
    <property type="match status" value="2"/>
</dbReference>
<feature type="transmembrane region" description="Helical" evidence="6">
    <location>
        <begin position="120"/>
        <end position="140"/>
    </location>
</feature>
<dbReference type="EMBL" id="CABWKQ010000001">
    <property type="protein sequence ID" value="VWX32743.1"/>
    <property type="molecule type" value="Genomic_DNA"/>
</dbReference>